<dbReference type="Gene3D" id="3.30.200.20">
    <property type="entry name" value="Phosphorylase Kinase, domain 1"/>
    <property type="match status" value="1"/>
</dbReference>
<keyword evidence="1 8" id="KW-0808">Transferase</keyword>
<accession>A0AA36D403</accession>
<comment type="similarity">
    <text evidence="8">Belongs to the protein kinase superfamily. Tyr protein kinase family.</text>
</comment>
<dbReference type="SMART" id="SM00252">
    <property type="entry name" value="SH2"/>
    <property type="match status" value="1"/>
</dbReference>
<evidence type="ECO:0000256" key="7">
    <source>
        <dbReference type="PROSITE-ProRule" id="PRU10141"/>
    </source>
</evidence>
<dbReference type="SUPFAM" id="SSF55550">
    <property type="entry name" value="SH2 domain"/>
    <property type="match status" value="1"/>
</dbReference>
<dbReference type="FunFam" id="3.30.200.20:FF:000518">
    <property type="entry name" value="Tyrosine-protein kinase"/>
    <property type="match status" value="1"/>
</dbReference>
<dbReference type="InterPro" id="IPR036860">
    <property type="entry name" value="SH2_dom_sf"/>
</dbReference>
<name>A0AA36D403_9BILA</name>
<dbReference type="PROSITE" id="PS50001">
    <property type="entry name" value="SH2"/>
    <property type="match status" value="1"/>
</dbReference>
<evidence type="ECO:0000256" key="2">
    <source>
        <dbReference type="ARBA" id="ARBA00022741"/>
    </source>
</evidence>
<feature type="non-terminal residue" evidence="12">
    <location>
        <position position="1"/>
    </location>
</feature>
<evidence type="ECO:0000259" key="10">
    <source>
        <dbReference type="PROSITE" id="PS50001"/>
    </source>
</evidence>
<feature type="binding site" evidence="7">
    <location>
        <position position="136"/>
    </location>
    <ligand>
        <name>ATP</name>
        <dbReference type="ChEBI" id="CHEBI:30616"/>
    </ligand>
</feature>
<dbReference type="InterPro" id="IPR001245">
    <property type="entry name" value="Ser-Thr/Tyr_kinase_cat_dom"/>
</dbReference>
<keyword evidence="6" id="KW-0727">SH2 domain</keyword>
<protein>
    <recommendedName>
        <fullName evidence="8">Tyrosine-protein kinase</fullName>
        <ecNumber evidence="8">2.7.10.2</ecNumber>
    </recommendedName>
</protein>
<dbReference type="InterPro" id="IPR000719">
    <property type="entry name" value="Prot_kinase_dom"/>
</dbReference>
<keyword evidence="4 7" id="KW-0067">ATP-binding</keyword>
<feature type="domain" description="SH2" evidence="10">
    <location>
        <begin position="8"/>
        <end position="87"/>
    </location>
</feature>
<gene>
    <name evidence="12" type="ORF">MSPICULIGERA_LOCUS17879</name>
</gene>
<dbReference type="EMBL" id="CATQJA010002657">
    <property type="protein sequence ID" value="CAJ0579670.1"/>
    <property type="molecule type" value="Genomic_DNA"/>
</dbReference>
<evidence type="ECO:0000256" key="5">
    <source>
        <dbReference type="ARBA" id="ARBA00023137"/>
    </source>
</evidence>
<feature type="compositionally biased region" description="Basic residues" evidence="9">
    <location>
        <begin position="354"/>
        <end position="371"/>
    </location>
</feature>
<dbReference type="Gene3D" id="1.10.510.10">
    <property type="entry name" value="Transferase(Phosphotransferase) domain 1"/>
    <property type="match status" value="1"/>
</dbReference>
<proteinExistence type="inferred from homology"/>
<sequence>MAHEDEDWFHGLLPREDLAILLRNPGDYLLRISQVKPTEERKLILSLAYINDKKTTLGHYIIVKEKDPPNHYTIDNTLKGETVPNTLLVTPVTRAPWELRHEHVKTETKLGEGAFGDVYSGKLKMHDGAEIEVAIKLAHSQAMDKEKIKELMKEARLMRNFAHPNVVRIYGVAVLREPVMIVMELVDGNALDKFLKLNGDKLERVDKLAMILWLSPETLTTFIFTRRSDVWAYGVLIWEIYANGEEPYPGVSVAATKQMVLSGQRPVFPEGTPPEVVSLVTADIWEVNVEKRITMTAIALKLEALTQRGPPDQQNSVRKCAATPANGPLHPAHPVPHQQVRQAPTKFIPERISRRSGRAKKNASGSGHRHK</sequence>
<dbReference type="InterPro" id="IPR011009">
    <property type="entry name" value="Kinase-like_dom_sf"/>
</dbReference>
<comment type="catalytic activity">
    <reaction evidence="8">
        <text>L-tyrosyl-[protein] + ATP = O-phospho-L-tyrosyl-[protein] + ADP + H(+)</text>
        <dbReference type="Rhea" id="RHEA:10596"/>
        <dbReference type="Rhea" id="RHEA-COMP:10136"/>
        <dbReference type="Rhea" id="RHEA-COMP:20101"/>
        <dbReference type="ChEBI" id="CHEBI:15378"/>
        <dbReference type="ChEBI" id="CHEBI:30616"/>
        <dbReference type="ChEBI" id="CHEBI:46858"/>
        <dbReference type="ChEBI" id="CHEBI:61978"/>
        <dbReference type="ChEBI" id="CHEBI:456216"/>
        <dbReference type="EC" id="2.7.10.2"/>
    </reaction>
</comment>
<feature type="region of interest" description="Disordered" evidence="9">
    <location>
        <begin position="308"/>
        <end position="371"/>
    </location>
</feature>
<evidence type="ECO:0000256" key="4">
    <source>
        <dbReference type="ARBA" id="ARBA00022840"/>
    </source>
</evidence>
<dbReference type="SUPFAM" id="SSF56112">
    <property type="entry name" value="Protein kinase-like (PK-like)"/>
    <property type="match status" value="1"/>
</dbReference>
<feature type="domain" description="Protein kinase" evidence="11">
    <location>
        <begin position="104"/>
        <end position="371"/>
    </location>
</feature>
<evidence type="ECO:0000256" key="6">
    <source>
        <dbReference type="PROSITE-ProRule" id="PRU00191"/>
    </source>
</evidence>
<dbReference type="PROSITE" id="PS50011">
    <property type="entry name" value="PROTEIN_KINASE_DOM"/>
    <property type="match status" value="1"/>
</dbReference>
<dbReference type="InterPro" id="IPR000980">
    <property type="entry name" value="SH2"/>
</dbReference>
<dbReference type="CDD" id="cd10361">
    <property type="entry name" value="SH2_Fps_family"/>
    <property type="match status" value="1"/>
</dbReference>
<keyword evidence="13" id="KW-1185">Reference proteome</keyword>
<dbReference type="AlphaFoldDB" id="A0AA36D403"/>
<evidence type="ECO:0000313" key="13">
    <source>
        <dbReference type="Proteomes" id="UP001177023"/>
    </source>
</evidence>
<reference evidence="12" key="1">
    <citation type="submission" date="2023-06" db="EMBL/GenBank/DDBJ databases">
        <authorList>
            <person name="Delattre M."/>
        </authorList>
    </citation>
    <scope>NUCLEOTIDE SEQUENCE</scope>
    <source>
        <strain evidence="12">AF72</strain>
    </source>
</reference>
<evidence type="ECO:0000256" key="8">
    <source>
        <dbReference type="RuleBase" id="RU362096"/>
    </source>
</evidence>
<dbReference type="Pfam" id="PF07714">
    <property type="entry name" value="PK_Tyr_Ser-Thr"/>
    <property type="match status" value="1"/>
</dbReference>
<evidence type="ECO:0000259" key="11">
    <source>
        <dbReference type="PROSITE" id="PS50011"/>
    </source>
</evidence>
<dbReference type="InterPro" id="IPR017441">
    <property type="entry name" value="Protein_kinase_ATP_BS"/>
</dbReference>
<evidence type="ECO:0000256" key="3">
    <source>
        <dbReference type="ARBA" id="ARBA00022777"/>
    </source>
</evidence>
<dbReference type="InterPro" id="IPR035849">
    <property type="entry name" value="Fes/Fps/Fer_SH2"/>
</dbReference>
<dbReference type="Gene3D" id="3.30.505.10">
    <property type="entry name" value="SH2 domain"/>
    <property type="match status" value="1"/>
</dbReference>
<dbReference type="PANTHER" id="PTHR24418">
    <property type="entry name" value="TYROSINE-PROTEIN KINASE"/>
    <property type="match status" value="1"/>
</dbReference>
<organism evidence="12 13">
    <name type="scientific">Mesorhabditis spiculigera</name>
    <dbReference type="NCBI Taxonomy" id="96644"/>
    <lineage>
        <taxon>Eukaryota</taxon>
        <taxon>Metazoa</taxon>
        <taxon>Ecdysozoa</taxon>
        <taxon>Nematoda</taxon>
        <taxon>Chromadorea</taxon>
        <taxon>Rhabditida</taxon>
        <taxon>Rhabditina</taxon>
        <taxon>Rhabditomorpha</taxon>
        <taxon>Rhabditoidea</taxon>
        <taxon>Rhabditidae</taxon>
        <taxon>Mesorhabditinae</taxon>
        <taxon>Mesorhabditis</taxon>
    </lineage>
</organism>
<dbReference type="GO" id="GO:0004715">
    <property type="term" value="F:non-membrane spanning protein tyrosine kinase activity"/>
    <property type="evidence" value="ECO:0007669"/>
    <property type="project" value="UniProtKB-EC"/>
</dbReference>
<keyword evidence="3 8" id="KW-0418">Kinase</keyword>
<dbReference type="Proteomes" id="UP001177023">
    <property type="component" value="Unassembled WGS sequence"/>
</dbReference>
<evidence type="ECO:0000256" key="1">
    <source>
        <dbReference type="ARBA" id="ARBA00022679"/>
    </source>
</evidence>
<comment type="caution">
    <text evidence="12">The sequence shown here is derived from an EMBL/GenBank/DDBJ whole genome shotgun (WGS) entry which is preliminary data.</text>
</comment>
<evidence type="ECO:0000256" key="9">
    <source>
        <dbReference type="SAM" id="MobiDB-lite"/>
    </source>
</evidence>
<dbReference type="InterPro" id="IPR050198">
    <property type="entry name" value="Non-receptor_tyrosine_kinases"/>
</dbReference>
<dbReference type="EC" id="2.7.10.2" evidence="8"/>
<dbReference type="GO" id="GO:0005524">
    <property type="term" value="F:ATP binding"/>
    <property type="evidence" value="ECO:0007669"/>
    <property type="project" value="UniProtKB-UniRule"/>
</dbReference>
<evidence type="ECO:0000313" key="12">
    <source>
        <dbReference type="EMBL" id="CAJ0579670.1"/>
    </source>
</evidence>
<keyword evidence="2 7" id="KW-0547">Nucleotide-binding</keyword>
<keyword evidence="5 8" id="KW-0829">Tyrosine-protein kinase</keyword>
<dbReference type="PROSITE" id="PS00107">
    <property type="entry name" value="PROTEIN_KINASE_ATP"/>
    <property type="match status" value="1"/>
</dbReference>